<dbReference type="SUPFAM" id="SSF56672">
    <property type="entry name" value="DNA/RNA polymerases"/>
    <property type="match status" value="1"/>
</dbReference>
<sequence length="122" mass="13788">MITVRCLLAIVATQNWSFSQLDVNSAFLHGDLHEEIYMSPPSSLWQQGENLVCLLNKSLYGLKQASRQWFAKFTKAFLVAGFIQSKVEYYLFTCKKGPDPNSALESKLDPVLVRHLANVGHK</sequence>
<keyword evidence="3" id="KW-1185">Reference proteome</keyword>
<feature type="domain" description="Reverse transcriptase Ty1/copia-type" evidence="1">
    <location>
        <begin position="3"/>
        <end position="97"/>
    </location>
</feature>
<accession>A0AAD4Z741</accession>
<proteinExistence type="predicted"/>
<comment type="caution">
    <text evidence="2">The sequence shown here is derived from an EMBL/GenBank/DDBJ whole genome shotgun (WGS) entry which is preliminary data.</text>
</comment>
<dbReference type="InterPro" id="IPR013103">
    <property type="entry name" value="RVT_2"/>
</dbReference>
<name>A0AAD4Z741_PRUDU</name>
<evidence type="ECO:0000259" key="1">
    <source>
        <dbReference type="Pfam" id="PF07727"/>
    </source>
</evidence>
<organism evidence="2 3">
    <name type="scientific">Prunus dulcis</name>
    <name type="common">Almond</name>
    <name type="synonym">Amygdalus dulcis</name>
    <dbReference type="NCBI Taxonomy" id="3755"/>
    <lineage>
        <taxon>Eukaryota</taxon>
        <taxon>Viridiplantae</taxon>
        <taxon>Streptophyta</taxon>
        <taxon>Embryophyta</taxon>
        <taxon>Tracheophyta</taxon>
        <taxon>Spermatophyta</taxon>
        <taxon>Magnoliopsida</taxon>
        <taxon>eudicotyledons</taxon>
        <taxon>Gunneridae</taxon>
        <taxon>Pentapetalae</taxon>
        <taxon>rosids</taxon>
        <taxon>fabids</taxon>
        <taxon>Rosales</taxon>
        <taxon>Rosaceae</taxon>
        <taxon>Amygdaloideae</taxon>
        <taxon>Amygdaleae</taxon>
        <taxon>Prunus</taxon>
    </lineage>
</organism>
<dbReference type="InterPro" id="IPR043502">
    <property type="entry name" value="DNA/RNA_pol_sf"/>
</dbReference>
<protein>
    <recommendedName>
        <fullName evidence="1">Reverse transcriptase Ty1/copia-type domain-containing protein</fullName>
    </recommendedName>
</protein>
<dbReference type="EMBL" id="JAJFAZ020000004">
    <property type="protein sequence ID" value="KAI5335365.1"/>
    <property type="molecule type" value="Genomic_DNA"/>
</dbReference>
<dbReference type="Pfam" id="PF07727">
    <property type="entry name" value="RVT_2"/>
    <property type="match status" value="1"/>
</dbReference>
<evidence type="ECO:0000313" key="3">
    <source>
        <dbReference type="Proteomes" id="UP001054821"/>
    </source>
</evidence>
<gene>
    <name evidence="2" type="ORF">L3X38_025498</name>
</gene>
<dbReference type="Proteomes" id="UP001054821">
    <property type="component" value="Chromosome 4"/>
</dbReference>
<dbReference type="AlphaFoldDB" id="A0AAD4Z741"/>
<evidence type="ECO:0000313" key="2">
    <source>
        <dbReference type="EMBL" id="KAI5335365.1"/>
    </source>
</evidence>
<reference evidence="2 3" key="1">
    <citation type="journal article" date="2022" name="G3 (Bethesda)">
        <title>Whole-genome sequence and methylome profiling of the almond [Prunus dulcis (Mill.) D.A. Webb] cultivar 'Nonpareil'.</title>
        <authorList>
            <person name="D'Amico-Willman K.M."/>
            <person name="Ouma W.Z."/>
            <person name="Meulia T."/>
            <person name="Sideli G.M."/>
            <person name="Gradziel T.M."/>
            <person name="Fresnedo-Ramirez J."/>
        </authorList>
    </citation>
    <scope>NUCLEOTIDE SEQUENCE [LARGE SCALE GENOMIC DNA]</scope>
    <source>
        <strain evidence="2">Clone GOH B32 T37-40</strain>
    </source>
</reference>